<dbReference type="STRING" id="51511.ENSCSAVP00000000932"/>
<protein>
    <recommendedName>
        <fullName evidence="7">DH domain-containing protein</fullName>
    </recommendedName>
</protein>
<dbReference type="GeneTree" id="ENSGT00940000170624"/>
<dbReference type="Pfam" id="PF00621">
    <property type="entry name" value="RhoGEF"/>
    <property type="match status" value="1"/>
</dbReference>
<dbReference type="CDD" id="cd00160">
    <property type="entry name" value="RhoGEF"/>
    <property type="match status" value="1"/>
</dbReference>
<keyword evidence="6" id="KW-1185">Reference proteome</keyword>
<dbReference type="AlphaFoldDB" id="H2Y6I4"/>
<proteinExistence type="predicted"/>
<evidence type="ECO:0000256" key="1">
    <source>
        <dbReference type="ARBA" id="ARBA00022658"/>
    </source>
</evidence>
<feature type="domain" description="PH" evidence="3">
    <location>
        <begin position="242"/>
        <end position="349"/>
    </location>
</feature>
<reference evidence="6" key="1">
    <citation type="submission" date="2003-08" db="EMBL/GenBank/DDBJ databases">
        <authorList>
            <person name="Birren B."/>
            <person name="Nusbaum C."/>
            <person name="Abebe A."/>
            <person name="Abouelleil A."/>
            <person name="Adekoya E."/>
            <person name="Ait-zahra M."/>
            <person name="Allen N."/>
            <person name="Allen T."/>
            <person name="An P."/>
            <person name="Anderson M."/>
            <person name="Anderson S."/>
            <person name="Arachchi H."/>
            <person name="Armbruster J."/>
            <person name="Bachantsang P."/>
            <person name="Baldwin J."/>
            <person name="Barry A."/>
            <person name="Bayul T."/>
            <person name="Blitshsteyn B."/>
            <person name="Bloom T."/>
            <person name="Blye J."/>
            <person name="Boguslavskiy L."/>
            <person name="Borowsky M."/>
            <person name="Boukhgalter B."/>
            <person name="Brunache A."/>
            <person name="Butler J."/>
            <person name="Calixte N."/>
            <person name="Calvo S."/>
            <person name="Camarata J."/>
            <person name="Campo K."/>
            <person name="Chang J."/>
            <person name="Cheshatsang Y."/>
            <person name="Citroen M."/>
            <person name="Collymore A."/>
            <person name="Considine T."/>
            <person name="Cook A."/>
            <person name="Cooke P."/>
            <person name="Corum B."/>
            <person name="Cuomo C."/>
            <person name="David R."/>
            <person name="Dawoe T."/>
            <person name="Degray S."/>
            <person name="Dodge S."/>
            <person name="Dooley K."/>
            <person name="Dorje P."/>
            <person name="Dorjee K."/>
            <person name="Dorris L."/>
            <person name="Duffey N."/>
            <person name="Dupes A."/>
            <person name="Elkins T."/>
            <person name="Engels R."/>
            <person name="Erickson J."/>
            <person name="Farina A."/>
            <person name="Faro S."/>
            <person name="Ferreira P."/>
            <person name="Fischer H."/>
            <person name="Fitzgerald M."/>
            <person name="Foley K."/>
            <person name="Gage D."/>
            <person name="Galagan J."/>
            <person name="Gearin G."/>
            <person name="Gnerre S."/>
            <person name="Gnirke A."/>
            <person name="Goyette A."/>
            <person name="Graham J."/>
            <person name="Grandbois E."/>
            <person name="Gyaltsen K."/>
            <person name="Hafez N."/>
            <person name="Hagopian D."/>
            <person name="Hagos B."/>
            <person name="Hall J."/>
            <person name="Hatcher B."/>
            <person name="Heller A."/>
            <person name="Higgins H."/>
            <person name="Honan T."/>
            <person name="Horn A."/>
            <person name="Houde N."/>
            <person name="Hughes L."/>
            <person name="Hulme W."/>
            <person name="Husby E."/>
            <person name="Iliev I."/>
            <person name="Jaffe D."/>
            <person name="Jones C."/>
            <person name="Kamal M."/>
            <person name="Kamat A."/>
            <person name="Kamvysselis M."/>
            <person name="Karlsson E."/>
            <person name="Kells C."/>
            <person name="Kieu A."/>
            <person name="Kisner P."/>
            <person name="Kodira C."/>
            <person name="Kulbokas E."/>
            <person name="Labutti K."/>
            <person name="Lama D."/>
            <person name="Landers T."/>
            <person name="Leger J."/>
            <person name="Levine S."/>
            <person name="Lewis D."/>
            <person name="Lewis T."/>
            <person name="Lindblad-toh K."/>
            <person name="Liu X."/>
            <person name="Lokyitsang T."/>
            <person name="Lokyitsang Y."/>
            <person name="Lucien O."/>
            <person name="Lui A."/>
            <person name="Ma L.J."/>
            <person name="Mabbitt R."/>
            <person name="Macdonald J."/>
            <person name="Maclean C."/>
            <person name="Major J."/>
            <person name="Manning J."/>
            <person name="Marabella R."/>
            <person name="Maru K."/>
            <person name="Matthews C."/>
            <person name="Mauceli E."/>
            <person name="Mccarthy M."/>
            <person name="Mcdonough S."/>
            <person name="Mcghee T."/>
            <person name="Meldrim J."/>
            <person name="Meneus L."/>
            <person name="Mesirov J."/>
            <person name="Mihalev A."/>
            <person name="Mihova T."/>
            <person name="Mikkelsen T."/>
            <person name="Mlenga V."/>
            <person name="Moru K."/>
            <person name="Mozes J."/>
            <person name="Mulrain L."/>
            <person name="Munson G."/>
            <person name="Naylor J."/>
            <person name="Newes C."/>
            <person name="Nguyen C."/>
            <person name="Nguyen N."/>
            <person name="Nguyen T."/>
            <person name="Nicol R."/>
            <person name="Nielsen C."/>
            <person name="Nizzari M."/>
            <person name="Norbu C."/>
            <person name="Norbu N."/>
            <person name="O'donnell P."/>
            <person name="Okoawo O."/>
            <person name="O'leary S."/>
            <person name="Omotosho B."/>
            <person name="O'neill K."/>
            <person name="Osman S."/>
            <person name="Parker S."/>
            <person name="Perrin D."/>
            <person name="Phunkhang P."/>
            <person name="Piqani B."/>
            <person name="Purcell S."/>
            <person name="Rachupka T."/>
            <person name="Ramasamy U."/>
            <person name="Rameau R."/>
            <person name="Ray V."/>
            <person name="Raymond C."/>
            <person name="Retta R."/>
            <person name="Richardson S."/>
            <person name="Rise C."/>
            <person name="Rodriguez J."/>
            <person name="Rogers J."/>
            <person name="Rogov P."/>
            <person name="Rutman M."/>
            <person name="Schupbach R."/>
            <person name="Seaman C."/>
            <person name="Settipalli S."/>
            <person name="Sharpe T."/>
            <person name="Sheridan J."/>
            <person name="Sherpa N."/>
            <person name="Shi J."/>
            <person name="Smirnov S."/>
            <person name="Smith C."/>
            <person name="Sougnez C."/>
            <person name="Spencer B."/>
            <person name="Stalker J."/>
            <person name="Stange-thomann N."/>
            <person name="Stavropoulos S."/>
            <person name="Stetson K."/>
            <person name="Stone C."/>
            <person name="Stone S."/>
            <person name="Stubbs M."/>
            <person name="Talamas J."/>
            <person name="Tchuinga P."/>
            <person name="Tenzing P."/>
            <person name="Tesfaye S."/>
            <person name="Theodore J."/>
            <person name="Thoulutsang Y."/>
            <person name="Topham K."/>
            <person name="Towey S."/>
            <person name="Tsamla T."/>
            <person name="Tsomo N."/>
            <person name="Vallee D."/>
            <person name="Vassiliev H."/>
            <person name="Venkataraman V."/>
            <person name="Vinson J."/>
            <person name="Vo A."/>
            <person name="Wade C."/>
            <person name="Wang S."/>
            <person name="Wangchuk T."/>
            <person name="Wangdi T."/>
            <person name="Whittaker C."/>
            <person name="Wilkinson J."/>
            <person name="Wu Y."/>
            <person name="Wyman D."/>
            <person name="Yadav S."/>
            <person name="Yang S."/>
            <person name="Yang X."/>
            <person name="Yeager S."/>
            <person name="Yee E."/>
            <person name="Young G."/>
            <person name="Zainoun J."/>
            <person name="Zembeck L."/>
            <person name="Zimmer A."/>
            <person name="Zody M."/>
            <person name="Lander E."/>
        </authorList>
    </citation>
    <scope>NUCLEOTIDE SEQUENCE [LARGE SCALE GENOMIC DNA]</scope>
</reference>
<dbReference type="GO" id="GO:0007411">
    <property type="term" value="P:axon guidance"/>
    <property type="evidence" value="ECO:0007669"/>
    <property type="project" value="TreeGrafter"/>
</dbReference>
<evidence type="ECO:0000313" key="5">
    <source>
        <dbReference type="Ensembl" id="ENSCSAVP00000000932.1"/>
    </source>
</evidence>
<dbReference type="InterPro" id="IPR035899">
    <property type="entry name" value="DBL_dom_sf"/>
</dbReference>
<feature type="region of interest" description="Disordered" evidence="2">
    <location>
        <begin position="518"/>
        <end position="550"/>
    </location>
</feature>
<reference evidence="5" key="2">
    <citation type="submission" date="2025-08" db="UniProtKB">
        <authorList>
            <consortium name="Ensembl"/>
        </authorList>
    </citation>
    <scope>IDENTIFICATION</scope>
</reference>
<dbReference type="eggNOG" id="KOG4240">
    <property type="taxonomic scope" value="Eukaryota"/>
</dbReference>
<dbReference type="PROSITE" id="PS50003">
    <property type="entry name" value="PH_DOMAIN"/>
    <property type="match status" value="1"/>
</dbReference>
<feature type="region of interest" description="Disordered" evidence="2">
    <location>
        <begin position="579"/>
        <end position="602"/>
    </location>
</feature>
<dbReference type="Pfam" id="PF22697">
    <property type="entry name" value="SOS1_NGEF_PH"/>
    <property type="match status" value="1"/>
</dbReference>
<dbReference type="GO" id="GO:0019898">
    <property type="term" value="C:extrinsic component of membrane"/>
    <property type="evidence" value="ECO:0007669"/>
    <property type="project" value="TreeGrafter"/>
</dbReference>
<dbReference type="PANTHER" id="PTHR22826">
    <property type="entry name" value="RHO GUANINE EXCHANGE FACTOR-RELATED"/>
    <property type="match status" value="1"/>
</dbReference>
<dbReference type="Ensembl" id="ENSCSAVT00000000942.1">
    <property type="protein sequence ID" value="ENSCSAVP00000000932.1"/>
    <property type="gene ID" value="ENSCSAVG00000000523.1"/>
</dbReference>
<dbReference type="SMART" id="SM00325">
    <property type="entry name" value="RhoGEF"/>
    <property type="match status" value="1"/>
</dbReference>
<evidence type="ECO:0000259" key="4">
    <source>
        <dbReference type="PROSITE" id="PS50010"/>
    </source>
</evidence>
<feature type="region of interest" description="Disordered" evidence="2">
    <location>
        <begin position="460"/>
        <end position="483"/>
    </location>
</feature>
<dbReference type="SUPFAM" id="SSF48065">
    <property type="entry name" value="DBL homology domain (DH-domain)"/>
    <property type="match status" value="1"/>
</dbReference>
<evidence type="ECO:0000256" key="2">
    <source>
        <dbReference type="SAM" id="MobiDB-lite"/>
    </source>
</evidence>
<dbReference type="HOGENOM" id="CLU_437815_0_0_1"/>
<dbReference type="SUPFAM" id="SSF50729">
    <property type="entry name" value="PH domain-like"/>
    <property type="match status" value="1"/>
</dbReference>
<dbReference type="GO" id="GO:0005737">
    <property type="term" value="C:cytoplasm"/>
    <property type="evidence" value="ECO:0007669"/>
    <property type="project" value="TreeGrafter"/>
</dbReference>
<feature type="compositionally biased region" description="Polar residues" evidence="2">
    <location>
        <begin position="579"/>
        <end position="589"/>
    </location>
</feature>
<dbReference type="GO" id="GO:0005085">
    <property type="term" value="F:guanyl-nucleotide exchange factor activity"/>
    <property type="evidence" value="ECO:0007669"/>
    <property type="project" value="UniProtKB-KW"/>
</dbReference>
<evidence type="ECO:0000313" key="6">
    <source>
        <dbReference type="Proteomes" id="UP000007875"/>
    </source>
</evidence>
<dbReference type="InterPro" id="IPR055251">
    <property type="entry name" value="SOS1_NGEF_PH"/>
</dbReference>
<dbReference type="SMART" id="SM00233">
    <property type="entry name" value="PH"/>
    <property type="match status" value="1"/>
</dbReference>
<feature type="region of interest" description="Disordered" evidence="2">
    <location>
        <begin position="21"/>
        <end position="42"/>
    </location>
</feature>
<organism evidence="5 6">
    <name type="scientific">Ciona savignyi</name>
    <name type="common">Pacific transparent sea squirt</name>
    <dbReference type="NCBI Taxonomy" id="51511"/>
    <lineage>
        <taxon>Eukaryota</taxon>
        <taxon>Metazoa</taxon>
        <taxon>Chordata</taxon>
        <taxon>Tunicata</taxon>
        <taxon>Ascidiacea</taxon>
        <taxon>Phlebobranchia</taxon>
        <taxon>Cionidae</taxon>
        <taxon>Ciona</taxon>
    </lineage>
</organism>
<evidence type="ECO:0000259" key="3">
    <source>
        <dbReference type="PROSITE" id="PS50003"/>
    </source>
</evidence>
<dbReference type="Gene3D" id="1.20.900.10">
    <property type="entry name" value="Dbl homology (DH) domain"/>
    <property type="match status" value="1"/>
</dbReference>
<dbReference type="InParanoid" id="H2Y6I4"/>
<sequence>MPVRTKGDKLTTSVEQLSISSRPTSYSSGYSTLSSSSGSITSSDYRPIQQFHGSTSRQNKIMTEILQTERIYVKDLEDCITHYMGEMNDPMLPLHLRGQQDIIFGNIVELHRFHSEIFLKELEKFEQLPGDLGHCFVTWAHQFNLYVTYCQNKPTSNQLLMDHGGDFFAGVQARKQLPDSISSYLIKPVQRITKYQLLLKDLASCCKSEINEIKDGLDVMMSVPRRANDALHLSMMQGFDGDVGHLGDVIMQESFQVVDTKQLIRKGRDRHLFLFEFHLLICKESKDNLGKMKYFYKSKYQLCDLTVADNGDEKFAIVWGSRSDNKITLKSSSPEIKQDWLKKLSEVIQESASVNKNIMQPKLYPTTKRQNSSGNTLDDDRWSVNSVADNISIASKSSYNEYSVGDYVRLVEDYSGPQFSATRRQIVQIVAFRDDYLLVQTHEGDKEGLIPTSCVAPLSVPNSEHEHGNGETPRSKTFASTATLPSEKRSGFRKWLTSGTRKKITSGSATVYKISTHEENEVVQPSPKNVKKVGPKPHDVSPIKPSSVKHLVTDDNDDDIPLPPPMDIVGVKLGLEGASKSSSINSLNPTDKADPETSLSNDLRLEMEVILSEKFSKSQPIKIPD</sequence>
<evidence type="ECO:0008006" key="7">
    <source>
        <dbReference type="Google" id="ProtNLM"/>
    </source>
</evidence>
<dbReference type="Gene3D" id="2.30.29.30">
    <property type="entry name" value="Pleckstrin-homology domain (PH domain)/Phosphotyrosine-binding domain (PTB)"/>
    <property type="match status" value="1"/>
</dbReference>
<dbReference type="PROSITE" id="PS50010">
    <property type="entry name" value="DH_2"/>
    <property type="match status" value="1"/>
</dbReference>
<accession>H2Y6I4</accession>
<name>H2Y6I4_CIOSA</name>
<dbReference type="InterPro" id="IPR011993">
    <property type="entry name" value="PH-like_dom_sf"/>
</dbReference>
<keyword evidence="1" id="KW-0344">Guanine-nucleotide releasing factor</keyword>
<dbReference type="PANTHER" id="PTHR22826:SF106">
    <property type="entry name" value="TRIO, ISOFORM A"/>
    <property type="match status" value="1"/>
</dbReference>
<dbReference type="InterPro" id="IPR001849">
    <property type="entry name" value="PH_domain"/>
</dbReference>
<dbReference type="Proteomes" id="UP000007875">
    <property type="component" value="Unassembled WGS sequence"/>
</dbReference>
<reference evidence="5" key="3">
    <citation type="submission" date="2025-09" db="UniProtKB">
        <authorList>
            <consortium name="Ensembl"/>
        </authorList>
    </citation>
    <scope>IDENTIFICATION</scope>
</reference>
<dbReference type="InterPro" id="IPR000219">
    <property type="entry name" value="DH_dom"/>
</dbReference>
<feature type="domain" description="DH" evidence="4">
    <location>
        <begin position="57"/>
        <end position="230"/>
    </location>
</feature>
<dbReference type="InterPro" id="IPR051336">
    <property type="entry name" value="RhoGEF_Guanine_NuclExch_SF"/>
</dbReference>